<reference evidence="6 7" key="1">
    <citation type="journal article" date="2015" name="Nature">
        <title>rRNA introns, odd ribosomes, and small enigmatic genomes across a large radiation of phyla.</title>
        <authorList>
            <person name="Brown C.T."/>
            <person name="Hug L.A."/>
            <person name="Thomas B.C."/>
            <person name="Sharon I."/>
            <person name="Castelle C.J."/>
            <person name="Singh A."/>
            <person name="Wilkins M.J."/>
            <person name="Williams K.H."/>
            <person name="Banfield J.F."/>
        </authorList>
    </citation>
    <scope>NUCLEOTIDE SEQUENCE [LARGE SCALE GENOMIC DNA]</scope>
</reference>
<organism evidence="6 7">
    <name type="scientific">Candidatus Woesebacteria bacterium GW2011_GWB1_38_8</name>
    <dbReference type="NCBI Taxonomy" id="1618570"/>
    <lineage>
        <taxon>Bacteria</taxon>
        <taxon>Candidatus Woeseibacteriota</taxon>
    </lineage>
</organism>
<evidence type="ECO:0000256" key="5">
    <source>
        <dbReference type="ARBA" id="ARBA00035462"/>
    </source>
</evidence>
<comment type="similarity">
    <text evidence="1">Belongs to the universal ribosomal protein uL4 family.</text>
</comment>
<proteinExistence type="inferred from homology"/>
<protein>
    <recommendedName>
        <fullName evidence="4">Large ribosomal subunit protein uL4</fullName>
    </recommendedName>
    <alternativeName>
        <fullName evidence="5">50S ribosomal protein L4</fullName>
    </alternativeName>
</protein>
<dbReference type="GO" id="GO:0006412">
    <property type="term" value="P:translation"/>
    <property type="evidence" value="ECO:0007669"/>
    <property type="project" value="InterPro"/>
</dbReference>
<dbReference type="Proteomes" id="UP000034081">
    <property type="component" value="Unassembled WGS sequence"/>
</dbReference>
<dbReference type="Gene3D" id="3.40.1370.10">
    <property type="match status" value="1"/>
</dbReference>
<accession>A0A0G0LDL6</accession>
<dbReference type="Pfam" id="PF00573">
    <property type="entry name" value="Ribosomal_L4"/>
    <property type="match status" value="1"/>
</dbReference>
<evidence type="ECO:0000256" key="4">
    <source>
        <dbReference type="ARBA" id="ARBA00035244"/>
    </source>
</evidence>
<keyword evidence="3" id="KW-0687">Ribonucleoprotein</keyword>
<name>A0A0G0LDL6_9BACT</name>
<dbReference type="AlphaFoldDB" id="A0A0G0LDL6"/>
<dbReference type="PANTHER" id="PTHR10746:SF6">
    <property type="entry name" value="LARGE RIBOSOMAL SUBUNIT PROTEIN UL4M"/>
    <property type="match status" value="1"/>
</dbReference>
<evidence type="ECO:0000256" key="1">
    <source>
        <dbReference type="ARBA" id="ARBA00010528"/>
    </source>
</evidence>
<dbReference type="GO" id="GO:0003735">
    <property type="term" value="F:structural constituent of ribosome"/>
    <property type="evidence" value="ECO:0007669"/>
    <property type="project" value="InterPro"/>
</dbReference>
<gene>
    <name evidence="6" type="ORF">UT08_C0002G0042</name>
</gene>
<dbReference type="GO" id="GO:1990904">
    <property type="term" value="C:ribonucleoprotein complex"/>
    <property type="evidence" value="ECO:0007669"/>
    <property type="project" value="UniProtKB-KW"/>
</dbReference>
<evidence type="ECO:0000313" key="7">
    <source>
        <dbReference type="Proteomes" id="UP000034081"/>
    </source>
</evidence>
<dbReference type="PANTHER" id="PTHR10746">
    <property type="entry name" value="50S RIBOSOMAL PROTEIN L4"/>
    <property type="match status" value="1"/>
</dbReference>
<dbReference type="InterPro" id="IPR023574">
    <property type="entry name" value="Ribosomal_uL4_dom_sf"/>
</dbReference>
<keyword evidence="2 6" id="KW-0689">Ribosomal protein</keyword>
<evidence type="ECO:0000256" key="3">
    <source>
        <dbReference type="ARBA" id="ARBA00023274"/>
    </source>
</evidence>
<dbReference type="PATRIC" id="fig|1618570.3.peg.206"/>
<dbReference type="InterPro" id="IPR002136">
    <property type="entry name" value="Ribosomal_uL4"/>
</dbReference>
<dbReference type="InterPro" id="IPR013005">
    <property type="entry name" value="Ribosomal_uL4-like"/>
</dbReference>
<sequence length="247" mass="27333">MKINVYTAKGVKKIAENMPKSIMQEVNLPLLAQAQRVYENRKHPGLSFVKTRADVKISKRKIYRQKGTGGARHGAKSAPIFVGGGIAHGPKGIKKVLNLPKKMKQIVLKSSLTLKASEGKLIVVDGIANINKTKEVDTLINKIKGVEKFSGSKYTFVLSKKNSEKIKYFRNINNMSVISGKNLNSYNTYLGGLVLMDKEAIDELSGHQRSSSTLVKSEQIIKDTSKNKAKKILNQPENVVSNKKKVK</sequence>
<evidence type="ECO:0000313" key="6">
    <source>
        <dbReference type="EMBL" id="KKQ86020.1"/>
    </source>
</evidence>
<comment type="caution">
    <text evidence="6">The sequence shown here is derived from an EMBL/GenBank/DDBJ whole genome shotgun (WGS) entry which is preliminary data.</text>
</comment>
<dbReference type="STRING" id="1618570.UT08_C0002G0042"/>
<dbReference type="EMBL" id="LBVL01000002">
    <property type="protein sequence ID" value="KKQ86020.1"/>
    <property type="molecule type" value="Genomic_DNA"/>
</dbReference>
<evidence type="ECO:0000256" key="2">
    <source>
        <dbReference type="ARBA" id="ARBA00022980"/>
    </source>
</evidence>
<dbReference type="SUPFAM" id="SSF52166">
    <property type="entry name" value="Ribosomal protein L4"/>
    <property type="match status" value="1"/>
</dbReference>
<dbReference type="NCBIfam" id="TIGR03953">
    <property type="entry name" value="rplD_bact"/>
    <property type="match status" value="1"/>
</dbReference>
<dbReference type="GO" id="GO:0005840">
    <property type="term" value="C:ribosome"/>
    <property type="evidence" value="ECO:0007669"/>
    <property type="project" value="UniProtKB-KW"/>
</dbReference>